<dbReference type="SMART" id="SM01130">
    <property type="entry name" value="DHDPS"/>
    <property type="match status" value="1"/>
</dbReference>
<dbReference type="AlphaFoldDB" id="A0A0D2HVR0"/>
<dbReference type="CDD" id="cd00408">
    <property type="entry name" value="DHDPS-like"/>
    <property type="match status" value="1"/>
</dbReference>
<dbReference type="HOGENOM" id="CLU_1570450_0_0_1"/>
<organism evidence="1 2">
    <name type="scientific">Cladophialophora bantiana (strain ATCC 10958 / CBS 173.52 / CDC B-1940 / NIH 8579)</name>
    <name type="common">Xylohypha bantiana</name>
    <dbReference type="NCBI Taxonomy" id="1442370"/>
    <lineage>
        <taxon>Eukaryota</taxon>
        <taxon>Fungi</taxon>
        <taxon>Dikarya</taxon>
        <taxon>Ascomycota</taxon>
        <taxon>Pezizomycotina</taxon>
        <taxon>Eurotiomycetes</taxon>
        <taxon>Chaetothyriomycetidae</taxon>
        <taxon>Chaetothyriales</taxon>
        <taxon>Herpotrichiellaceae</taxon>
        <taxon>Cladophialophora</taxon>
    </lineage>
</organism>
<dbReference type="GO" id="GO:0005829">
    <property type="term" value="C:cytosol"/>
    <property type="evidence" value="ECO:0007669"/>
    <property type="project" value="TreeGrafter"/>
</dbReference>
<dbReference type="InterPro" id="IPR013785">
    <property type="entry name" value="Aldolase_TIM"/>
</dbReference>
<dbReference type="Gene3D" id="3.20.20.70">
    <property type="entry name" value="Aldolase class I"/>
    <property type="match status" value="1"/>
</dbReference>
<protein>
    <recommendedName>
        <fullName evidence="3">Dihydrodipicolinate synthase</fullName>
    </recommendedName>
</protein>
<evidence type="ECO:0008006" key="3">
    <source>
        <dbReference type="Google" id="ProtNLM"/>
    </source>
</evidence>
<dbReference type="InterPro" id="IPR002220">
    <property type="entry name" value="DapA-like"/>
</dbReference>
<dbReference type="GeneID" id="27697898"/>
<sequence length="170" mass="18438">MSSAVKALTDILVALITPFTDDGTAIDEKRLKSHIDHMVDAGCHGLVPGGTAGELTGMTLGGRKQNLELCIEYAARRVPVVGGIGTTTTKDCIELAQLNYEQLQQRLSEIHEASNLDTVYYNTPSASRLTPTLPGRREIPQGHIRQRPCIHRVGLVSGRHRSLPSMDGTL</sequence>
<accession>A0A0D2HVR0</accession>
<dbReference type="OrthoDB" id="191315at2759"/>
<dbReference type="PANTHER" id="PTHR42849:SF1">
    <property type="entry name" value="N-ACETYLNEURAMINATE LYASE"/>
    <property type="match status" value="1"/>
</dbReference>
<dbReference type="PRINTS" id="PR00146">
    <property type="entry name" value="DHPICSNTHASE"/>
</dbReference>
<name>A0A0D2HVR0_CLAB1</name>
<reference evidence="1" key="1">
    <citation type="submission" date="2015-01" db="EMBL/GenBank/DDBJ databases">
        <title>The Genome Sequence of Cladophialophora bantiana CBS 173.52.</title>
        <authorList>
            <consortium name="The Broad Institute Genomics Platform"/>
            <person name="Cuomo C."/>
            <person name="de Hoog S."/>
            <person name="Gorbushina A."/>
            <person name="Stielow B."/>
            <person name="Teixiera M."/>
            <person name="Abouelleil A."/>
            <person name="Chapman S.B."/>
            <person name="Priest M."/>
            <person name="Young S.K."/>
            <person name="Wortman J."/>
            <person name="Nusbaum C."/>
            <person name="Birren B."/>
        </authorList>
    </citation>
    <scope>NUCLEOTIDE SEQUENCE [LARGE SCALE GENOMIC DNA]</scope>
    <source>
        <strain evidence="1">CBS 173.52</strain>
    </source>
</reference>
<dbReference type="GO" id="GO:0008747">
    <property type="term" value="F:N-acetylneuraminate lyase activity"/>
    <property type="evidence" value="ECO:0007669"/>
    <property type="project" value="TreeGrafter"/>
</dbReference>
<dbReference type="EMBL" id="KN846985">
    <property type="protein sequence ID" value="KIW94990.1"/>
    <property type="molecule type" value="Genomic_DNA"/>
</dbReference>
<proteinExistence type="predicted"/>
<dbReference type="Pfam" id="PF00701">
    <property type="entry name" value="DHDPS"/>
    <property type="match status" value="1"/>
</dbReference>
<dbReference type="Proteomes" id="UP000053789">
    <property type="component" value="Unassembled WGS sequence"/>
</dbReference>
<keyword evidence="2" id="KW-1185">Reference proteome</keyword>
<evidence type="ECO:0000313" key="1">
    <source>
        <dbReference type="EMBL" id="KIW94990.1"/>
    </source>
</evidence>
<dbReference type="PANTHER" id="PTHR42849">
    <property type="entry name" value="N-ACETYLNEURAMINATE LYASE"/>
    <property type="match status" value="1"/>
</dbReference>
<dbReference type="SUPFAM" id="SSF51569">
    <property type="entry name" value="Aldolase"/>
    <property type="match status" value="1"/>
</dbReference>
<dbReference type="GO" id="GO:0019262">
    <property type="term" value="P:N-acetylneuraminate catabolic process"/>
    <property type="evidence" value="ECO:0007669"/>
    <property type="project" value="TreeGrafter"/>
</dbReference>
<dbReference type="RefSeq" id="XP_016621659.1">
    <property type="nucleotide sequence ID" value="XM_016762712.1"/>
</dbReference>
<gene>
    <name evidence="1" type="ORF">Z519_04970</name>
</gene>
<evidence type="ECO:0000313" key="2">
    <source>
        <dbReference type="Proteomes" id="UP000053789"/>
    </source>
</evidence>